<dbReference type="Gene3D" id="3.30.540.10">
    <property type="entry name" value="Fructose-1,6-Bisphosphatase, subunit A, domain 1"/>
    <property type="match status" value="1"/>
</dbReference>
<dbReference type="Pfam" id="PF03320">
    <property type="entry name" value="FBPase_glpX"/>
    <property type="match status" value="1"/>
</dbReference>
<evidence type="ECO:0000256" key="4">
    <source>
        <dbReference type="ARBA" id="ARBA00023277"/>
    </source>
</evidence>
<evidence type="ECO:0000256" key="2">
    <source>
        <dbReference type="ARBA" id="ARBA00022801"/>
    </source>
</evidence>
<dbReference type="SUPFAM" id="SSF56655">
    <property type="entry name" value="Carbohydrate phosphatase"/>
    <property type="match status" value="1"/>
</dbReference>
<dbReference type="AlphaFoldDB" id="A0A381VEA9"/>
<dbReference type="GO" id="GO:0006071">
    <property type="term" value="P:glycerol metabolic process"/>
    <property type="evidence" value="ECO:0007669"/>
    <property type="project" value="InterPro"/>
</dbReference>
<dbReference type="GO" id="GO:0005829">
    <property type="term" value="C:cytosol"/>
    <property type="evidence" value="ECO:0007669"/>
    <property type="project" value="TreeGrafter"/>
</dbReference>
<reference evidence="5" key="1">
    <citation type="submission" date="2018-05" db="EMBL/GenBank/DDBJ databases">
        <authorList>
            <person name="Lanie J.A."/>
            <person name="Ng W.-L."/>
            <person name="Kazmierczak K.M."/>
            <person name="Andrzejewski T.M."/>
            <person name="Davidsen T.M."/>
            <person name="Wayne K.J."/>
            <person name="Tettelin H."/>
            <person name="Glass J.I."/>
            <person name="Rusch D."/>
            <person name="Podicherti R."/>
            <person name="Tsui H.-C.T."/>
            <person name="Winkler M.E."/>
        </authorList>
    </citation>
    <scope>NUCLEOTIDE SEQUENCE</scope>
</reference>
<dbReference type="EMBL" id="UINC01008440">
    <property type="protein sequence ID" value="SVA37987.1"/>
    <property type="molecule type" value="Genomic_DNA"/>
</dbReference>
<keyword evidence="4" id="KW-0119">Carbohydrate metabolism</keyword>
<name>A0A381VEA9_9ZZZZ</name>
<gene>
    <name evidence="5" type="ORF">METZ01_LOCUS90841</name>
</gene>
<keyword evidence="1" id="KW-0479">Metal-binding</keyword>
<dbReference type="PANTHER" id="PTHR30447">
    <property type="entry name" value="FRUCTOSE-1,6-BISPHOSPHATASE CLASS 2"/>
    <property type="match status" value="1"/>
</dbReference>
<protein>
    <recommendedName>
        <fullName evidence="6">Fructose-1,6-bisphosphatase</fullName>
    </recommendedName>
</protein>
<dbReference type="NCBIfam" id="TIGR00330">
    <property type="entry name" value="glpX"/>
    <property type="match status" value="1"/>
</dbReference>
<dbReference type="Gene3D" id="3.40.190.90">
    <property type="match status" value="1"/>
</dbReference>
<accession>A0A381VEA9</accession>
<keyword evidence="2" id="KW-0378">Hydrolase</keyword>
<evidence type="ECO:0008006" key="6">
    <source>
        <dbReference type="Google" id="ProtNLM"/>
    </source>
</evidence>
<dbReference type="GO" id="GO:0030388">
    <property type="term" value="P:fructose 1,6-bisphosphate metabolic process"/>
    <property type="evidence" value="ECO:0007669"/>
    <property type="project" value="TreeGrafter"/>
</dbReference>
<organism evidence="5">
    <name type="scientific">marine metagenome</name>
    <dbReference type="NCBI Taxonomy" id="408172"/>
    <lineage>
        <taxon>unclassified sequences</taxon>
        <taxon>metagenomes</taxon>
        <taxon>ecological metagenomes</taxon>
    </lineage>
</organism>
<dbReference type="InterPro" id="IPR004464">
    <property type="entry name" value="FBPase_class-2/SBPase"/>
</dbReference>
<dbReference type="PIRSF" id="PIRSF004532">
    <property type="entry name" value="GlpX"/>
    <property type="match status" value="1"/>
</dbReference>
<evidence type="ECO:0000313" key="5">
    <source>
        <dbReference type="EMBL" id="SVA37987.1"/>
    </source>
</evidence>
<dbReference type="GO" id="GO:0006094">
    <property type="term" value="P:gluconeogenesis"/>
    <property type="evidence" value="ECO:0007669"/>
    <property type="project" value="InterPro"/>
</dbReference>
<keyword evidence="3" id="KW-0464">Manganese</keyword>
<dbReference type="PANTHER" id="PTHR30447:SF0">
    <property type="entry name" value="FRUCTOSE-1,6-BISPHOSPHATASE 1 CLASS 2-RELATED"/>
    <property type="match status" value="1"/>
</dbReference>
<dbReference type="GO" id="GO:0046872">
    <property type="term" value="F:metal ion binding"/>
    <property type="evidence" value="ECO:0007669"/>
    <property type="project" value="UniProtKB-KW"/>
</dbReference>
<sequence length="318" mass="34501">MPRLKELAPYFLQATEQAAIACGKLRGCGDKNKADDAAVKAMRKAFDSIPVHARVAIGEGEMDKAPMLYIGEELGKGLLDSSLPQVDIAVDPLECTSHCAFDLPNSICVLAVAPRGTLLHAPECYMDKIAGPPALINKISLGLSVEENISSAAAILKKPVQELKVIVLDRPRNESKIRTMRQLDVNVELIQNGDIVGAMRAVNGDADLLLGIGSAPEGVITAAAVKGLNGVFEGKLYFHEQSYQERAEEILQNDAHKIWNTDTLCSSKNALFIATGVCDGWLPGVQFNHDDIKTWSRIIYVETGEVKTIETIHSKNKE</sequence>
<evidence type="ECO:0000256" key="3">
    <source>
        <dbReference type="ARBA" id="ARBA00023211"/>
    </source>
</evidence>
<evidence type="ECO:0000256" key="1">
    <source>
        <dbReference type="ARBA" id="ARBA00022723"/>
    </source>
</evidence>
<dbReference type="GO" id="GO:0042132">
    <property type="term" value="F:fructose 1,6-bisphosphate 1-phosphatase activity"/>
    <property type="evidence" value="ECO:0007669"/>
    <property type="project" value="InterPro"/>
</dbReference>
<proteinExistence type="predicted"/>